<comment type="caution">
    <text evidence="2">The sequence shown here is derived from an EMBL/GenBank/DDBJ whole genome shotgun (WGS) entry which is preliminary data.</text>
</comment>
<dbReference type="EMBL" id="DYUK01000033">
    <property type="protein sequence ID" value="HJG79094.1"/>
    <property type="molecule type" value="Genomic_DNA"/>
</dbReference>
<name>A0A921SMR2_9MICO</name>
<organism evidence="2 3">
    <name type="scientific">Brevibacterium senegalense</name>
    <dbReference type="NCBI Taxonomy" id="1033736"/>
    <lineage>
        <taxon>Bacteria</taxon>
        <taxon>Bacillati</taxon>
        <taxon>Actinomycetota</taxon>
        <taxon>Actinomycetes</taxon>
        <taxon>Micrococcales</taxon>
        <taxon>Brevibacteriaceae</taxon>
        <taxon>Brevibacterium</taxon>
    </lineage>
</organism>
<evidence type="ECO:0000313" key="3">
    <source>
        <dbReference type="Proteomes" id="UP000784435"/>
    </source>
</evidence>
<dbReference type="RefSeq" id="WP_019158930.1">
    <property type="nucleotide sequence ID" value="NZ_CABKRC010000004.1"/>
</dbReference>
<feature type="domain" description="Transcription regulator PadR N-terminal" evidence="1">
    <location>
        <begin position="36"/>
        <end position="99"/>
    </location>
</feature>
<reference evidence="2" key="1">
    <citation type="journal article" date="2021" name="PeerJ">
        <title>Extensive microbial diversity within the chicken gut microbiome revealed by metagenomics and culture.</title>
        <authorList>
            <person name="Gilroy R."/>
            <person name="Ravi A."/>
            <person name="Getino M."/>
            <person name="Pursley I."/>
            <person name="Horton D.L."/>
            <person name="Alikhan N.F."/>
            <person name="Baker D."/>
            <person name="Gharbi K."/>
            <person name="Hall N."/>
            <person name="Watson M."/>
            <person name="Adriaenssens E.M."/>
            <person name="Foster-Nyarko E."/>
            <person name="Jarju S."/>
            <person name="Secka A."/>
            <person name="Antonio M."/>
            <person name="Oren A."/>
            <person name="Chaudhuri R.R."/>
            <person name="La Ragione R."/>
            <person name="Hildebrand F."/>
            <person name="Pallen M.J."/>
        </authorList>
    </citation>
    <scope>NUCLEOTIDE SEQUENCE</scope>
    <source>
        <strain evidence="2">ChiGjej5B5-7349</strain>
    </source>
</reference>
<evidence type="ECO:0000259" key="1">
    <source>
        <dbReference type="Pfam" id="PF03551"/>
    </source>
</evidence>
<dbReference type="AlphaFoldDB" id="A0A921SMR2"/>
<dbReference type="Proteomes" id="UP000784435">
    <property type="component" value="Unassembled WGS sequence"/>
</dbReference>
<proteinExistence type="predicted"/>
<dbReference type="InterPro" id="IPR036390">
    <property type="entry name" value="WH_DNA-bd_sf"/>
</dbReference>
<gene>
    <name evidence="2" type="ORF">K8V08_01630</name>
</gene>
<evidence type="ECO:0000313" key="2">
    <source>
        <dbReference type="EMBL" id="HJG79094.1"/>
    </source>
</evidence>
<dbReference type="OrthoDB" id="122286at2"/>
<dbReference type="InterPro" id="IPR036388">
    <property type="entry name" value="WH-like_DNA-bd_sf"/>
</dbReference>
<dbReference type="PANTHER" id="PTHR33169:SF14">
    <property type="entry name" value="TRANSCRIPTIONAL REGULATOR RV3488"/>
    <property type="match status" value="1"/>
</dbReference>
<dbReference type="Gene3D" id="1.10.10.10">
    <property type="entry name" value="Winged helix-like DNA-binding domain superfamily/Winged helix DNA-binding domain"/>
    <property type="match status" value="1"/>
</dbReference>
<accession>A0A921SMR2</accession>
<dbReference type="Pfam" id="PF03551">
    <property type="entry name" value="PadR"/>
    <property type="match status" value="1"/>
</dbReference>
<dbReference type="InterPro" id="IPR052509">
    <property type="entry name" value="Metal_resp_DNA-bind_regulator"/>
</dbReference>
<dbReference type="InterPro" id="IPR005149">
    <property type="entry name" value="Tscrpt_reg_PadR_N"/>
</dbReference>
<reference evidence="2" key="2">
    <citation type="submission" date="2021-09" db="EMBL/GenBank/DDBJ databases">
        <authorList>
            <person name="Gilroy R."/>
        </authorList>
    </citation>
    <scope>NUCLEOTIDE SEQUENCE</scope>
    <source>
        <strain evidence="2">ChiGjej5B5-7349</strain>
    </source>
</reference>
<dbReference type="SUPFAM" id="SSF46785">
    <property type="entry name" value="Winged helix' DNA-binding domain"/>
    <property type="match status" value="1"/>
</dbReference>
<dbReference type="PANTHER" id="PTHR33169">
    <property type="entry name" value="PADR-FAMILY TRANSCRIPTIONAL REGULATOR"/>
    <property type="match status" value="1"/>
</dbReference>
<protein>
    <submittedName>
        <fullName evidence="2">PadR family transcriptional regulator</fullName>
    </submittedName>
</protein>
<sequence length="122" mass="13639">MATPDPSVQQDAPDALALHLQEVRRGTVVLACLVACRRPQYGYALLETLAEAGIQVEANTLYPLLRRLDKQGLLTAEWNTDEPRPRKYYTLTDAGSRVADELRTEWLALTASLTDLWKDSTP</sequence>